<dbReference type="RefSeq" id="WP_039401388.1">
    <property type="nucleotide sequence ID" value="NZ_JTDK01000015.1"/>
</dbReference>
<dbReference type="CDD" id="cd05013">
    <property type="entry name" value="SIS_RpiR"/>
    <property type="match status" value="1"/>
</dbReference>
<name>A0A0B2A3L4_9MICO</name>
<evidence type="ECO:0000256" key="1">
    <source>
        <dbReference type="ARBA" id="ARBA00023015"/>
    </source>
</evidence>
<evidence type="ECO:0000313" key="7">
    <source>
        <dbReference type="Proteomes" id="UP000031030"/>
    </source>
</evidence>
<dbReference type="EMBL" id="JTDK01000015">
    <property type="protein sequence ID" value="KHK96364.1"/>
    <property type="molecule type" value="Genomic_DNA"/>
</dbReference>
<keyword evidence="2" id="KW-0238">DNA-binding</keyword>
<comment type="caution">
    <text evidence="6">The sequence shown here is derived from an EMBL/GenBank/DDBJ whole genome shotgun (WGS) entry which is preliminary data.</text>
</comment>
<dbReference type="AlphaFoldDB" id="A0A0B2A3L4"/>
<dbReference type="Proteomes" id="UP000031030">
    <property type="component" value="Unassembled WGS sequence"/>
</dbReference>
<dbReference type="Gene3D" id="1.10.10.10">
    <property type="entry name" value="Winged helix-like DNA-binding domain superfamily/Winged helix DNA-binding domain"/>
    <property type="match status" value="1"/>
</dbReference>
<dbReference type="InterPro" id="IPR009057">
    <property type="entry name" value="Homeodomain-like_sf"/>
</dbReference>
<dbReference type="Pfam" id="PF01380">
    <property type="entry name" value="SIS"/>
    <property type="match status" value="1"/>
</dbReference>
<proteinExistence type="predicted"/>
<dbReference type="SUPFAM" id="SSF53697">
    <property type="entry name" value="SIS domain"/>
    <property type="match status" value="1"/>
</dbReference>
<evidence type="ECO:0000256" key="3">
    <source>
        <dbReference type="ARBA" id="ARBA00023163"/>
    </source>
</evidence>
<protein>
    <submittedName>
        <fullName evidence="6">RpiR family transcriptional regulator</fullName>
    </submittedName>
</protein>
<dbReference type="Gene3D" id="3.40.50.10490">
    <property type="entry name" value="Glucose-6-phosphate isomerase like protein, domain 1"/>
    <property type="match status" value="1"/>
</dbReference>
<dbReference type="InterPro" id="IPR035472">
    <property type="entry name" value="RpiR-like_SIS"/>
</dbReference>
<evidence type="ECO:0000256" key="2">
    <source>
        <dbReference type="ARBA" id="ARBA00023125"/>
    </source>
</evidence>
<dbReference type="InterPro" id="IPR036388">
    <property type="entry name" value="WH-like_DNA-bd_sf"/>
</dbReference>
<dbReference type="Pfam" id="PF01418">
    <property type="entry name" value="HTH_6"/>
    <property type="match status" value="1"/>
</dbReference>
<dbReference type="PANTHER" id="PTHR30514">
    <property type="entry name" value="GLUCOKINASE"/>
    <property type="match status" value="1"/>
</dbReference>
<dbReference type="PANTHER" id="PTHR30514:SF1">
    <property type="entry name" value="HTH-TYPE TRANSCRIPTIONAL REGULATOR HEXR-RELATED"/>
    <property type="match status" value="1"/>
</dbReference>
<dbReference type="GO" id="GO:0003700">
    <property type="term" value="F:DNA-binding transcription factor activity"/>
    <property type="evidence" value="ECO:0007669"/>
    <property type="project" value="InterPro"/>
</dbReference>
<feature type="domain" description="HTH rpiR-type" evidence="4">
    <location>
        <begin position="13"/>
        <end position="89"/>
    </location>
</feature>
<evidence type="ECO:0000259" key="5">
    <source>
        <dbReference type="PROSITE" id="PS51464"/>
    </source>
</evidence>
<dbReference type="GO" id="GO:1901135">
    <property type="term" value="P:carbohydrate derivative metabolic process"/>
    <property type="evidence" value="ECO:0007669"/>
    <property type="project" value="InterPro"/>
</dbReference>
<dbReference type="SUPFAM" id="SSF46689">
    <property type="entry name" value="Homeodomain-like"/>
    <property type="match status" value="1"/>
</dbReference>
<dbReference type="PROSITE" id="PS51464">
    <property type="entry name" value="SIS"/>
    <property type="match status" value="1"/>
</dbReference>
<keyword evidence="3" id="KW-0804">Transcription</keyword>
<dbReference type="InterPro" id="IPR047640">
    <property type="entry name" value="RpiR-like"/>
</dbReference>
<reference evidence="6 7" key="1">
    <citation type="submission" date="2014-11" db="EMBL/GenBank/DDBJ databases">
        <title>Genome sequence of Microbacterium mangrovi MUSC 115(T).</title>
        <authorList>
            <person name="Lee L.-H."/>
        </authorList>
    </citation>
    <scope>NUCLEOTIDE SEQUENCE [LARGE SCALE GENOMIC DNA]</scope>
    <source>
        <strain evidence="6 7">MUSC 115</strain>
    </source>
</reference>
<sequence>MTEVHDQGTATGGSVLERLSGELTGLRKSERKVAALVLDNPHFVVESTMAAVAEAATVSEPTVMRFATSLGFDGFQSFKLSLAQALALGMPVTHSALRQDDDIADVSRKTFDHSISSLDRARRYLDTDALAAAADAIMGASSLLFIGFGASAVIAKDAEQKAALFGVPCSAPEDPHQQFMAAMTSDPGTVVIAISNTGRTALVLEVVDHARARGMTVIGITGDESPLWDRSDIGIIVRTFEDTNTVTPAVSRLAALVIVDILATTVAMRRGDEHVEAIRGMKRALAQFRSED</sequence>
<dbReference type="InterPro" id="IPR000281">
    <property type="entry name" value="HTH_RpiR"/>
</dbReference>
<organism evidence="6 7">
    <name type="scientific">Microbacterium mangrovi</name>
    <dbReference type="NCBI Taxonomy" id="1348253"/>
    <lineage>
        <taxon>Bacteria</taxon>
        <taxon>Bacillati</taxon>
        <taxon>Actinomycetota</taxon>
        <taxon>Actinomycetes</taxon>
        <taxon>Micrococcales</taxon>
        <taxon>Microbacteriaceae</taxon>
        <taxon>Microbacterium</taxon>
    </lineage>
</organism>
<dbReference type="InterPro" id="IPR046348">
    <property type="entry name" value="SIS_dom_sf"/>
</dbReference>
<dbReference type="STRING" id="1348253.LK09_15370"/>
<dbReference type="GO" id="GO:0097367">
    <property type="term" value="F:carbohydrate derivative binding"/>
    <property type="evidence" value="ECO:0007669"/>
    <property type="project" value="InterPro"/>
</dbReference>
<accession>A0A0B2A3L4</accession>
<evidence type="ECO:0000313" key="6">
    <source>
        <dbReference type="EMBL" id="KHK96364.1"/>
    </source>
</evidence>
<keyword evidence="7" id="KW-1185">Reference proteome</keyword>
<dbReference type="OrthoDB" id="370421at2"/>
<dbReference type="PROSITE" id="PS51071">
    <property type="entry name" value="HTH_RPIR"/>
    <property type="match status" value="1"/>
</dbReference>
<dbReference type="InterPro" id="IPR001347">
    <property type="entry name" value="SIS_dom"/>
</dbReference>
<feature type="domain" description="SIS" evidence="5">
    <location>
        <begin position="133"/>
        <end position="272"/>
    </location>
</feature>
<keyword evidence="1" id="KW-0805">Transcription regulation</keyword>
<gene>
    <name evidence="6" type="ORF">LK09_15370</name>
</gene>
<evidence type="ECO:0000259" key="4">
    <source>
        <dbReference type="PROSITE" id="PS51071"/>
    </source>
</evidence>
<dbReference type="GO" id="GO:0003677">
    <property type="term" value="F:DNA binding"/>
    <property type="evidence" value="ECO:0007669"/>
    <property type="project" value="UniProtKB-KW"/>
</dbReference>